<evidence type="ECO:0000256" key="9">
    <source>
        <dbReference type="ARBA" id="ARBA00025679"/>
    </source>
</evidence>
<evidence type="ECO:0000256" key="6">
    <source>
        <dbReference type="ARBA" id="ARBA00022729"/>
    </source>
</evidence>
<keyword evidence="8 10" id="KW-0456">Lyase</keyword>
<evidence type="ECO:0000256" key="4">
    <source>
        <dbReference type="ARBA" id="ARBA00006463"/>
    </source>
</evidence>
<dbReference type="PANTHER" id="PTHR33407">
    <property type="entry name" value="PECTATE LYASE F-RELATED"/>
    <property type="match status" value="1"/>
</dbReference>
<keyword evidence="6 10" id="KW-0732">Signal</keyword>
<organism evidence="11 12">
    <name type="scientific">Rhizoctonia solani</name>
    <dbReference type="NCBI Taxonomy" id="456999"/>
    <lineage>
        <taxon>Eukaryota</taxon>
        <taxon>Fungi</taxon>
        <taxon>Dikarya</taxon>
        <taxon>Basidiomycota</taxon>
        <taxon>Agaricomycotina</taxon>
        <taxon>Agaricomycetes</taxon>
        <taxon>Cantharellales</taxon>
        <taxon>Ceratobasidiaceae</taxon>
        <taxon>Rhizoctonia</taxon>
    </lineage>
</organism>
<feature type="chain" id="PRO_5034478669" description="Pectate lyase" evidence="10">
    <location>
        <begin position="23"/>
        <end position="257"/>
    </location>
</feature>
<dbReference type="SUPFAM" id="SSF51126">
    <property type="entry name" value="Pectin lyase-like"/>
    <property type="match status" value="1"/>
</dbReference>
<dbReference type="PANTHER" id="PTHR33407:SF9">
    <property type="entry name" value="PECTATE LYASE F-RELATED"/>
    <property type="match status" value="1"/>
</dbReference>
<evidence type="ECO:0000313" key="11">
    <source>
        <dbReference type="EMBL" id="CAE6477546.1"/>
    </source>
</evidence>
<dbReference type="InterPro" id="IPR004898">
    <property type="entry name" value="Pectate_lyase_PlyH/PlyE-like"/>
</dbReference>
<evidence type="ECO:0000313" key="12">
    <source>
        <dbReference type="Proteomes" id="UP000663853"/>
    </source>
</evidence>
<comment type="cofactor">
    <cofactor evidence="2 10">
        <name>Ca(2+)</name>
        <dbReference type="ChEBI" id="CHEBI:29108"/>
    </cofactor>
</comment>
<dbReference type="Proteomes" id="UP000663853">
    <property type="component" value="Unassembled WGS sequence"/>
</dbReference>
<protein>
    <recommendedName>
        <fullName evidence="10">Pectate lyase</fullName>
        <ecNumber evidence="10">4.2.2.2</ecNumber>
    </recommendedName>
</protein>
<name>A0A8H3CDW0_9AGAM</name>
<comment type="caution">
    <text evidence="11">The sequence shown here is derived from an EMBL/GenBank/DDBJ whole genome shotgun (WGS) entry which is preliminary data.</text>
</comment>
<dbReference type="Pfam" id="PF03211">
    <property type="entry name" value="Pectate_lyase"/>
    <property type="match status" value="1"/>
</dbReference>
<dbReference type="AlphaFoldDB" id="A0A8H3CDW0"/>
<reference evidence="11" key="1">
    <citation type="submission" date="2021-01" db="EMBL/GenBank/DDBJ databases">
        <authorList>
            <person name="Kaushik A."/>
        </authorList>
    </citation>
    <scope>NUCLEOTIDE SEQUENCE</scope>
    <source>
        <strain evidence="11">AG6-10EEA</strain>
    </source>
</reference>
<evidence type="ECO:0000256" key="2">
    <source>
        <dbReference type="ARBA" id="ARBA00001913"/>
    </source>
</evidence>
<comment type="subcellular location">
    <subcellularLocation>
        <location evidence="3 10">Secreted</location>
    </subcellularLocation>
</comment>
<keyword evidence="7 10" id="KW-0106">Calcium</keyword>
<gene>
    <name evidence="11" type="ORF">RDB_LOCUS83432</name>
</gene>
<evidence type="ECO:0000256" key="5">
    <source>
        <dbReference type="ARBA" id="ARBA00022525"/>
    </source>
</evidence>
<evidence type="ECO:0000256" key="10">
    <source>
        <dbReference type="RuleBase" id="RU367009"/>
    </source>
</evidence>
<comment type="function">
    <text evidence="9 10">Pectinolytic enzyme consist of four classes of enzymes: pectin lyase, polygalacturonase, pectin methylesterase and rhamnogalacturonase. Among pectinolytic enzymes, pectin lyase is the most important in depolymerization of pectin, since it cleaves internal glycosidic bonds of highly methylated pectins. Favors pectate, the anion, over pectin, the methyl ester.</text>
</comment>
<keyword evidence="5 10" id="KW-0964">Secreted</keyword>
<comment type="catalytic activity">
    <reaction evidence="1 10">
        <text>Eliminative cleavage of (1-&gt;4)-alpha-D-galacturonan to give oligosaccharides with 4-deoxy-alpha-D-galact-4-enuronosyl groups at their non-reducing ends.</text>
        <dbReference type="EC" id="4.2.2.2"/>
    </reaction>
</comment>
<dbReference type="InterPro" id="IPR012334">
    <property type="entry name" value="Pectin_lyas_fold"/>
</dbReference>
<dbReference type="GO" id="GO:0005576">
    <property type="term" value="C:extracellular region"/>
    <property type="evidence" value="ECO:0007669"/>
    <property type="project" value="UniProtKB-SubCell"/>
</dbReference>
<comment type="similarity">
    <text evidence="4 10">Belongs to the polysaccharide lyase 3 family.</text>
</comment>
<evidence type="ECO:0000256" key="8">
    <source>
        <dbReference type="ARBA" id="ARBA00023239"/>
    </source>
</evidence>
<dbReference type="InterPro" id="IPR011050">
    <property type="entry name" value="Pectin_lyase_fold/virulence"/>
</dbReference>
<dbReference type="Gene3D" id="2.160.20.10">
    <property type="entry name" value="Single-stranded right-handed beta-helix, Pectin lyase-like"/>
    <property type="match status" value="1"/>
</dbReference>
<dbReference type="EC" id="4.2.2.2" evidence="10"/>
<dbReference type="GO" id="GO:0030570">
    <property type="term" value="F:pectate lyase activity"/>
    <property type="evidence" value="ECO:0007669"/>
    <property type="project" value="UniProtKB-UniRule"/>
</dbReference>
<evidence type="ECO:0000256" key="3">
    <source>
        <dbReference type="ARBA" id="ARBA00004613"/>
    </source>
</evidence>
<accession>A0A8H3CDW0</accession>
<proteinExistence type="inferred from homology"/>
<sequence>MVSIPLTALAALASFFAQTAVATPSSVVSTRGAYIKRAANCTFPSPPETSSLSAAKTITGTFDGGNVRYDRGEGACTGQKEGGDKDAVFILESGATIQNVVIGADQAEGIHCKGPCNIYNVWFEDVCEGAITINQTSGTSNIIGGGAKNAADEVVQHNGGGGVNINSYCVQDFGTFYRSCGNCSTQYKRYATISYVIAKNGKLFASVNSNYGDVVTIDTRSVSYINVTSPCDTFQANNSWEEPITLTTNTKNVNCVF</sequence>
<evidence type="ECO:0000256" key="1">
    <source>
        <dbReference type="ARBA" id="ARBA00000695"/>
    </source>
</evidence>
<evidence type="ECO:0000256" key="7">
    <source>
        <dbReference type="ARBA" id="ARBA00022837"/>
    </source>
</evidence>
<feature type="signal peptide" evidence="10">
    <location>
        <begin position="1"/>
        <end position="22"/>
    </location>
</feature>
<dbReference type="EMBL" id="CAJMXA010002194">
    <property type="protein sequence ID" value="CAE6477546.1"/>
    <property type="molecule type" value="Genomic_DNA"/>
</dbReference>
<dbReference type="GO" id="GO:0045490">
    <property type="term" value="P:pectin catabolic process"/>
    <property type="evidence" value="ECO:0007669"/>
    <property type="project" value="TreeGrafter"/>
</dbReference>